<keyword evidence="8" id="KW-1185">Reference proteome</keyword>
<keyword evidence="6" id="KW-0408">Iron</keyword>
<evidence type="ECO:0000256" key="3">
    <source>
        <dbReference type="ARBA" id="ARBA00022723"/>
    </source>
</evidence>
<keyword evidence="4" id="KW-0223">Dioxygenase</keyword>
<evidence type="ECO:0000256" key="1">
    <source>
        <dbReference type="ARBA" id="ARBA00001954"/>
    </source>
</evidence>
<reference evidence="8" key="1">
    <citation type="submission" date="2023-01" db="EMBL/GenBank/DDBJ databases">
        <title>Key to firefly adult light organ development and bioluminescence: homeobox transcription factors regulate luciferase expression and transportation to peroxisome.</title>
        <authorList>
            <person name="Fu X."/>
        </authorList>
    </citation>
    <scope>NUCLEOTIDE SEQUENCE [LARGE SCALE GENOMIC DNA]</scope>
</reference>
<gene>
    <name evidence="7" type="ORF">RN001_013842</name>
</gene>
<dbReference type="GO" id="GO:0035515">
    <property type="term" value="F:oxidative RNA demethylase activity"/>
    <property type="evidence" value="ECO:0007669"/>
    <property type="project" value="InterPro"/>
</dbReference>
<keyword evidence="5" id="KW-0560">Oxidoreductase</keyword>
<dbReference type="PANTHER" id="PTHR32074">
    <property type="entry name" value="RNA DEMETHYLASE ALKBH5"/>
    <property type="match status" value="1"/>
</dbReference>
<evidence type="ECO:0000256" key="6">
    <source>
        <dbReference type="ARBA" id="ARBA00023004"/>
    </source>
</evidence>
<protein>
    <recommendedName>
        <fullName evidence="9">Alkylated DNA repair protein alkB homolog 5</fullName>
    </recommendedName>
</protein>
<dbReference type="InterPro" id="IPR037151">
    <property type="entry name" value="AlkB-like_sf"/>
</dbReference>
<dbReference type="SUPFAM" id="SSF51197">
    <property type="entry name" value="Clavaminate synthase-like"/>
    <property type="match status" value="1"/>
</dbReference>
<dbReference type="EMBL" id="JARPUR010000006">
    <property type="protein sequence ID" value="KAK4874482.1"/>
    <property type="molecule type" value="Genomic_DNA"/>
</dbReference>
<dbReference type="AlphaFoldDB" id="A0AAN7P0L1"/>
<proteinExistence type="inferred from homology"/>
<comment type="similarity">
    <text evidence="2">Belongs to the alkB family.</text>
</comment>
<dbReference type="GO" id="GO:0046872">
    <property type="term" value="F:metal ion binding"/>
    <property type="evidence" value="ECO:0007669"/>
    <property type="project" value="UniProtKB-KW"/>
</dbReference>
<comment type="cofactor">
    <cofactor evidence="1">
        <name>Fe(2+)</name>
        <dbReference type="ChEBI" id="CHEBI:29033"/>
    </cofactor>
</comment>
<organism evidence="7 8">
    <name type="scientific">Aquatica leii</name>
    <dbReference type="NCBI Taxonomy" id="1421715"/>
    <lineage>
        <taxon>Eukaryota</taxon>
        <taxon>Metazoa</taxon>
        <taxon>Ecdysozoa</taxon>
        <taxon>Arthropoda</taxon>
        <taxon>Hexapoda</taxon>
        <taxon>Insecta</taxon>
        <taxon>Pterygota</taxon>
        <taxon>Neoptera</taxon>
        <taxon>Endopterygota</taxon>
        <taxon>Coleoptera</taxon>
        <taxon>Polyphaga</taxon>
        <taxon>Elateriformia</taxon>
        <taxon>Elateroidea</taxon>
        <taxon>Lampyridae</taxon>
        <taxon>Luciolinae</taxon>
        <taxon>Aquatica</taxon>
    </lineage>
</organism>
<evidence type="ECO:0000256" key="5">
    <source>
        <dbReference type="ARBA" id="ARBA00023002"/>
    </source>
</evidence>
<keyword evidence="3" id="KW-0479">Metal-binding</keyword>
<dbReference type="PANTHER" id="PTHR32074:SF2">
    <property type="entry name" value="RNA DEMETHYLASE ALKBH5"/>
    <property type="match status" value="1"/>
</dbReference>
<evidence type="ECO:0000256" key="2">
    <source>
        <dbReference type="ARBA" id="ARBA00007879"/>
    </source>
</evidence>
<dbReference type="GO" id="GO:0006406">
    <property type="term" value="P:mRNA export from nucleus"/>
    <property type="evidence" value="ECO:0007669"/>
    <property type="project" value="TreeGrafter"/>
</dbReference>
<accession>A0AAN7P0L1</accession>
<name>A0AAN7P0L1_9COLE</name>
<evidence type="ECO:0008006" key="9">
    <source>
        <dbReference type="Google" id="ProtNLM"/>
    </source>
</evidence>
<dbReference type="GO" id="GO:0006397">
    <property type="term" value="P:mRNA processing"/>
    <property type="evidence" value="ECO:0007669"/>
    <property type="project" value="InterPro"/>
</dbReference>
<sequence length="303" mass="34578">MDANKNILENLYGSIDQPFLFNEFECRKLESYVQNVIKLGNGGYYKEHSVDRALLRTKYFFGERYTYGTQMMQKGLGMERLYPLGMIDPIPLWLYLHVINPLIAANIVQAGFINSAVINEYQPGGCIVSHIDPAHIFDRPIISISLFSDSALCFGCKFEYKPIRCSEPVLRLPLPRGIVTLLSGFAADKITHCVRPEDTTNYRAVILLRRVLPDAPRLLQLSTLLIDPTFNLIPTTTLKRKVSYEKVPDINKDILQKAYQKYSKARKTKRKIHGSISKVGSGRKTYFADNKTYEDKPYNINAI</sequence>
<evidence type="ECO:0000256" key="4">
    <source>
        <dbReference type="ARBA" id="ARBA00022964"/>
    </source>
</evidence>
<dbReference type="InterPro" id="IPR032860">
    <property type="entry name" value="ALKBH5"/>
</dbReference>
<comment type="caution">
    <text evidence="7">The sequence shown here is derived from an EMBL/GenBank/DDBJ whole genome shotgun (WGS) entry which is preliminary data.</text>
</comment>
<evidence type="ECO:0000313" key="8">
    <source>
        <dbReference type="Proteomes" id="UP001353858"/>
    </source>
</evidence>
<dbReference type="Gene3D" id="2.60.120.590">
    <property type="entry name" value="Alpha-ketoglutarate-dependent dioxygenase AlkB-like"/>
    <property type="match status" value="1"/>
</dbReference>
<evidence type="ECO:0000313" key="7">
    <source>
        <dbReference type="EMBL" id="KAK4874482.1"/>
    </source>
</evidence>
<dbReference type="Proteomes" id="UP001353858">
    <property type="component" value="Unassembled WGS sequence"/>
</dbReference>
<dbReference type="GO" id="GO:0005634">
    <property type="term" value="C:nucleus"/>
    <property type="evidence" value="ECO:0007669"/>
    <property type="project" value="TreeGrafter"/>
</dbReference>